<organism evidence="1 2">
    <name type="scientific">Marivita lacus</name>
    <dbReference type="NCBI Taxonomy" id="1323742"/>
    <lineage>
        <taxon>Bacteria</taxon>
        <taxon>Pseudomonadati</taxon>
        <taxon>Pseudomonadota</taxon>
        <taxon>Alphaproteobacteria</taxon>
        <taxon>Rhodobacterales</taxon>
        <taxon>Roseobacteraceae</taxon>
        <taxon>Marivita</taxon>
    </lineage>
</organism>
<reference evidence="2" key="1">
    <citation type="journal article" date="2019" name="Int. J. Syst. Evol. Microbiol.">
        <title>The Global Catalogue of Microorganisms (GCM) 10K type strain sequencing project: providing services to taxonomists for standard genome sequencing and annotation.</title>
        <authorList>
            <consortium name="The Broad Institute Genomics Platform"/>
            <consortium name="The Broad Institute Genome Sequencing Center for Infectious Disease"/>
            <person name="Wu L."/>
            <person name="Ma J."/>
        </authorList>
    </citation>
    <scope>NUCLEOTIDE SEQUENCE [LARGE SCALE GENOMIC DNA]</scope>
    <source>
        <strain evidence="2">CGMCC 1.12478</strain>
    </source>
</reference>
<keyword evidence="2" id="KW-1185">Reference proteome</keyword>
<evidence type="ECO:0000313" key="1">
    <source>
        <dbReference type="EMBL" id="GGC16710.1"/>
    </source>
</evidence>
<gene>
    <name evidence="1" type="ORF">GCM10011363_36490</name>
</gene>
<dbReference type="EMBL" id="BMFC01000012">
    <property type="protein sequence ID" value="GGC16710.1"/>
    <property type="molecule type" value="Genomic_DNA"/>
</dbReference>
<sequence length="195" mass="20300">MTSSFAERSRLFGARLAQGAGLVSTGISLAELSRDWNKEVEVYGQMVRRTKFEKGAAIFCVALDGLSNVGGVKGALCGVGKVAVGMSSAIATGSHSFSRQHASNDFVEGLAGVASGGVGLLPGRSFGRVSDILTIGLRAELEGPKLMGLVAPMLDEYPKGVDMFVLDDIMLSLTNKLNSIAAAQKDTLLSMSSNV</sequence>
<name>A0ABQ1L047_9RHOB</name>
<comment type="caution">
    <text evidence="1">The sequence shown here is derived from an EMBL/GenBank/DDBJ whole genome shotgun (WGS) entry which is preliminary data.</text>
</comment>
<protein>
    <submittedName>
        <fullName evidence="1">Uncharacterized protein</fullName>
    </submittedName>
</protein>
<dbReference type="Proteomes" id="UP000645462">
    <property type="component" value="Unassembled WGS sequence"/>
</dbReference>
<proteinExistence type="predicted"/>
<accession>A0ABQ1L047</accession>
<evidence type="ECO:0000313" key="2">
    <source>
        <dbReference type="Proteomes" id="UP000645462"/>
    </source>
</evidence>